<organism evidence="2 3">
    <name type="scientific">Bifidobacterium tissieri</name>
    <dbReference type="NCBI Taxonomy" id="1630162"/>
    <lineage>
        <taxon>Bacteria</taxon>
        <taxon>Bacillati</taxon>
        <taxon>Actinomycetota</taxon>
        <taxon>Actinomycetes</taxon>
        <taxon>Bifidobacteriales</taxon>
        <taxon>Bifidobacteriaceae</taxon>
        <taxon>Bifidobacterium</taxon>
    </lineage>
</organism>
<dbReference type="AlphaFoldDB" id="A0A5M9ZVZ1"/>
<keyword evidence="1" id="KW-0812">Transmembrane</keyword>
<name>A0A5M9ZVZ1_9BIFI</name>
<feature type="transmembrane region" description="Helical" evidence="1">
    <location>
        <begin position="44"/>
        <end position="72"/>
    </location>
</feature>
<dbReference type="Proteomes" id="UP000412028">
    <property type="component" value="Unassembled WGS sequence"/>
</dbReference>
<evidence type="ECO:0000256" key="1">
    <source>
        <dbReference type="SAM" id="Phobius"/>
    </source>
</evidence>
<keyword evidence="1" id="KW-1133">Transmembrane helix</keyword>
<keyword evidence="1" id="KW-0472">Membrane</keyword>
<dbReference type="RefSeq" id="WP_150380641.1">
    <property type="nucleotide sequence ID" value="NZ_RZUI01000002.1"/>
</dbReference>
<reference evidence="2 3" key="1">
    <citation type="journal article" date="2019" name="Syst. Appl. Microbiol.">
        <title>Characterization of Bifidobacterium species in feaces of the Egyptian fruit bat: Description of B. vespertilionis sp. nov. and B. rousetti sp. nov.</title>
        <authorList>
            <person name="Modesto M."/>
            <person name="Satti M."/>
            <person name="Watanabe K."/>
            <person name="Puglisi E."/>
            <person name="Morelli L."/>
            <person name="Huang C.-H."/>
            <person name="Liou J.-S."/>
            <person name="Miyashita M."/>
            <person name="Tamura T."/>
            <person name="Saito S."/>
            <person name="Mori K."/>
            <person name="Huang L."/>
            <person name="Sciavilla P."/>
            <person name="Sandri C."/>
            <person name="Spiezio C."/>
            <person name="Vitali F."/>
            <person name="Cavalieri D."/>
            <person name="Perpetuini G."/>
            <person name="Tofalo R."/>
            <person name="Bonetti A."/>
            <person name="Arita M."/>
            <person name="Mattarelli P."/>
        </authorList>
    </citation>
    <scope>NUCLEOTIDE SEQUENCE [LARGE SCALE GENOMIC DNA]</scope>
    <source>
        <strain evidence="2 3">RST7</strain>
    </source>
</reference>
<protein>
    <submittedName>
        <fullName evidence="2">Uncharacterized protein</fullName>
    </submittedName>
</protein>
<dbReference type="EMBL" id="RZUI01000002">
    <property type="protein sequence ID" value="KAA8831453.1"/>
    <property type="molecule type" value="Genomic_DNA"/>
</dbReference>
<evidence type="ECO:0000313" key="2">
    <source>
        <dbReference type="EMBL" id="KAA8831453.1"/>
    </source>
</evidence>
<accession>A0A5M9ZVZ1</accession>
<proteinExistence type="predicted"/>
<sequence length="81" mass="9109">MIVLLTLLIIIIALIAIAIPVRFLGRRMLEDLPIKWRDNPADRLFAYMTATVIVICTYLLIGVGIFVAYLLAHWILTTVVG</sequence>
<evidence type="ECO:0000313" key="3">
    <source>
        <dbReference type="Proteomes" id="UP000412028"/>
    </source>
</evidence>
<comment type="caution">
    <text evidence="2">The sequence shown here is derived from an EMBL/GenBank/DDBJ whole genome shotgun (WGS) entry which is preliminary data.</text>
</comment>
<feature type="transmembrane region" description="Helical" evidence="1">
    <location>
        <begin position="6"/>
        <end position="24"/>
    </location>
</feature>
<gene>
    <name evidence="2" type="ORF">EMO89_01580</name>
</gene>